<feature type="compositionally biased region" description="Pro residues" evidence="1">
    <location>
        <begin position="80"/>
        <end position="98"/>
    </location>
</feature>
<dbReference type="EMBL" id="BRYB01002687">
    <property type="protein sequence ID" value="GMI23993.1"/>
    <property type="molecule type" value="Genomic_DNA"/>
</dbReference>
<feature type="compositionally biased region" description="Basic and acidic residues" evidence="1">
    <location>
        <begin position="497"/>
        <end position="509"/>
    </location>
</feature>
<dbReference type="Proteomes" id="UP001165060">
    <property type="component" value="Unassembled WGS sequence"/>
</dbReference>
<feature type="compositionally biased region" description="Pro residues" evidence="1">
    <location>
        <begin position="146"/>
        <end position="164"/>
    </location>
</feature>
<organism evidence="2 3">
    <name type="scientific">Tetraparma gracilis</name>
    <dbReference type="NCBI Taxonomy" id="2962635"/>
    <lineage>
        <taxon>Eukaryota</taxon>
        <taxon>Sar</taxon>
        <taxon>Stramenopiles</taxon>
        <taxon>Ochrophyta</taxon>
        <taxon>Bolidophyceae</taxon>
        <taxon>Parmales</taxon>
        <taxon>Triparmaceae</taxon>
        <taxon>Tetraparma</taxon>
    </lineage>
</organism>
<feature type="compositionally biased region" description="Basic and acidic residues" evidence="1">
    <location>
        <begin position="458"/>
        <end position="468"/>
    </location>
</feature>
<protein>
    <submittedName>
        <fullName evidence="2">Uncharacterized protein</fullName>
    </submittedName>
</protein>
<sequence>MALQKEEQRLALQTVEAQERAQRRLEAREAAAAAAAASDMEAREAAAAAAAASDLEASTQALPPLPLTTAYGRGDSTPMTPFPASPASAPPSPFCPPDDLPESIARDLRETGTNLDKHLEDFHQESNTPNPTPKADNDDDDLLPLPSSPAPPHRPSSPAPPHHPAAPLALLNDASFYEVPVTDAFSIRVGRLPAPVQAYLDKQRLKLTVDARLVPLDQESQQNFGDLSQMSAVSGGEASLTEADARSIAEDAVASFKRFSVKAGVAVLLLALLLSFDASCRVAARASIAAASAFLPRQLLLGSDAAFTIRSADDGMCFDGSVFRPCTAASLFFSSPAASSPRYQQLLSLQSPDMCLGGDKKGELGMRPCQTQRGATMDGTVFGYEGGILASRSKSGDELCVRRMDGNAGRVGRCGEIGYTPVIVAAALNDGLFSWIRFEDRWVGVDGLEEVGDSVDGERKRRELEKRGGASVGGGSGKASWRQRLFPRAPVPTSNDNLEHLDEISEEHM</sequence>
<name>A0ABQ6MCU5_9STRA</name>
<accession>A0ABQ6MCU5</accession>
<comment type="caution">
    <text evidence="2">The sequence shown here is derived from an EMBL/GenBank/DDBJ whole genome shotgun (WGS) entry which is preliminary data.</text>
</comment>
<evidence type="ECO:0000313" key="3">
    <source>
        <dbReference type="Proteomes" id="UP001165060"/>
    </source>
</evidence>
<keyword evidence="3" id="KW-1185">Reference proteome</keyword>
<gene>
    <name evidence="2" type="ORF">TeGR_g358</name>
</gene>
<feature type="region of interest" description="Disordered" evidence="1">
    <location>
        <begin position="120"/>
        <end position="166"/>
    </location>
</feature>
<proteinExistence type="predicted"/>
<evidence type="ECO:0000256" key="1">
    <source>
        <dbReference type="SAM" id="MobiDB-lite"/>
    </source>
</evidence>
<feature type="compositionally biased region" description="Low complexity" evidence="1">
    <location>
        <begin position="37"/>
        <end position="57"/>
    </location>
</feature>
<feature type="region of interest" description="Disordered" evidence="1">
    <location>
        <begin position="458"/>
        <end position="509"/>
    </location>
</feature>
<evidence type="ECO:0000313" key="2">
    <source>
        <dbReference type="EMBL" id="GMI23993.1"/>
    </source>
</evidence>
<feature type="region of interest" description="Disordered" evidence="1">
    <location>
        <begin position="37"/>
        <end position="103"/>
    </location>
</feature>
<reference evidence="2 3" key="1">
    <citation type="journal article" date="2023" name="Commun. Biol.">
        <title>Genome analysis of Parmales, the sister group of diatoms, reveals the evolutionary specialization of diatoms from phago-mixotrophs to photoautotrophs.</title>
        <authorList>
            <person name="Ban H."/>
            <person name="Sato S."/>
            <person name="Yoshikawa S."/>
            <person name="Yamada K."/>
            <person name="Nakamura Y."/>
            <person name="Ichinomiya M."/>
            <person name="Sato N."/>
            <person name="Blanc-Mathieu R."/>
            <person name="Endo H."/>
            <person name="Kuwata A."/>
            <person name="Ogata H."/>
        </authorList>
    </citation>
    <scope>NUCLEOTIDE SEQUENCE [LARGE SCALE GENOMIC DNA]</scope>
</reference>